<dbReference type="GO" id="GO:0016279">
    <property type="term" value="F:protein-lysine N-methyltransferase activity"/>
    <property type="evidence" value="ECO:0007669"/>
    <property type="project" value="UniProtKB-UniRule"/>
</dbReference>
<gene>
    <name evidence="10" type="ORF">GDO54_002233</name>
</gene>
<keyword evidence="6 7" id="KW-0539">Nucleus</keyword>
<keyword evidence="11" id="KW-1185">Reference proteome</keyword>
<comment type="function">
    <text evidence="7">Protein-lysine N-methyltransferase.</text>
</comment>
<evidence type="ECO:0000256" key="3">
    <source>
        <dbReference type="ARBA" id="ARBA00022603"/>
    </source>
</evidence>
<dbReference type="SUPFAM" id="SSF81822">
    <property type="entry name" value="RuBisCo LSMT C-terminal, substrate-binding domain"/>
    <property type="match status" value="1"/>
</dbReference>
<keyword evidence="5 7" id="KW-0949">S-adenosyl-L-methionine</keyword>
<dbReference type="InterPro" id="IPR011383">
    <property type="entry name" value="N-lys_methylase_SETD6"/>
</dbReference>
<dbReference type="CDD" id="cd19178">
    <property type="entry name" value="SET_SETD6"/>
    <property type="match status" value="1"/>
</dbReference>
<feature type="region of interest" description="Disordered" evidence="8">
    <location>
        <begin position="1"/>
        <end position="23"/>
    </location>
</feature>
<dbReference type="Gene3D" id="3.90.1410.10">
    <property type="entry name" value="set domain protein methyltransferase, domain 1"/>
    <property type="match status" value="1"/>
</dbReference>
<evidence type="ECO:0000259" key="9">
    <source>
        <dbReference type="PROSITE" id="PS50280"/>
    </source>
</evidence>
<protein>
    <recommendedName>
        <fullName evidence="2 7">N-lysine methyltransferase SETD6</fullName>
        <ecNumber evidence="7">2.1.1.-</ecNumber>
    </recommendedName>
</protein>
<dbReference type="PANTHER" id="PTHR13271">
    <property type="entry name" value="UNCHARACTERIZED PUTATIVE METHYLTRANSFERASE"/>
    <property type="match status" value="1"/>
</dbReference>
<comment type="subcellular location">
    <subcellularLocation>
        <location evidence="1 7">Nucleus</location>
    </subcellularLocation>
</comment>
<dbReference type="EC" id="2.1.1.-" evidence="7"/>
<evidence type="ECO:0000256" key="5">
    <source>
        <dbReference type="ARBA" id="ARBA00022691"/>
    </source>
</evidence>
<comment type="caution">
    <text evidence="10">The sequence shown here is derived from an EMBL/GenBank/DDBJ whole genome shotgun (WGS) entry which is preliminary data.</text>
</comment>
<proteinExistence type="inferred from homology"/>
<dbReference type="InterPro" id="IPR046341">
    <property type="entry name" value="SET_dom_sf"/>
</dbReference>
<dbReference type="AlphaFoldDB" id="A0AAV2ZXJ1"/>
<dbReference type="InterPro" id="IPR036464">
    <property type="entry name" value="Rubisco_LSMT_subst-bd_sf"/>
</dbReference>
<dbReference type="SUPFAM" id="SSF82199">
    <property type="entry name" value="SET domain"/>
    <property type="match status" value="1"/>
</dbReference>
<dbReference type="GO" id="GO:0032259">
    <property type="term" value="P:methylation"/>
    <property type="evidence" value="ECO:0007669"/>
    <property type="project" value="UniProtKB-KW"/>
</dbReference>
<reference evidence="10" key="1">
    <citation type="thesis" date="2020" institute="ProQuest LLC" country="789 East Eisenhower Parkway, Ann Arbor, MI, USA">
        <title>Comparative Genomics and Chromosome Evolution.</title>
        <authorList>
            <person name="Mudd A.B."/>
        </authorList>
    </citation>
    <scope>NUCLEOTIDE SEQUENCE</scope>
    <source>
        <strain evidence="10">1538</strain>
        <tissue evidence="10">Blood</tissue>
    </source>
</reference>
<dbReference type="EMBL" id="DYDO01000010">
    <property type="protein sequence ID" value="DBA16686.1"/>
    <property type="molecule type" value="Genomic_DNA"/>
</dbReference>
<evidence type="ECO:0000313" key="10">
    <source>
        <dbReference type="EMBL" id="DBA16686.1"/>
    </source>
</evidence>
<dbReference type="PANTHER" id="PTHR13271:SF34">
    <property type="entry name" value="N-LYSINE METHYLTRANSFERASE SETD6"/>
    <property type="match status" value="1"/>
</dbReference>
<dbReference type="Pfam" id="PF00856">
    <property type="entry name" value="SET"/>
    <property type="match status" value="1"/>
</dbReference>
<organism evidence="10 11">
    <name type="scientific">Pyxicephalus adspersus</name>
    <name type="common">African bullfrog</name>
    <dbReference type="NCBI Taxonomy" id="30357"/>
    <lineage>
        <taxon>Eukaryota</taxon>
        <taxon>Metazoa</taxon>
        <taxon>Chordata</taxon>
        <taxon>Craniata</taxon>
        <taxon>Vertebrata</taxon>
        <taxon>Euteleostomi</taxon>
        <taxon>Amphibia</taxon>
        <taxon>Batrachia</taxon>
        <taxon>Anura</taxon>
        <taxon>Neobatrachia</taxon>
        <taxon>Ranoidea</taxon>
        <taxon>Pyxicephalidae</taxon>
        <taxon>Pyxicephalinae</taxon>
        <taxon>Pyxicephalus</taxon>
    </lineage>
</organism>
<dbReference type="Pfam" id="PF09273">
    <property type="entry name" value="Rubis-subs-bind"/>
    <property type="match status" value="1"/>
</dbReference>
<evidence type="ECO:0000256" key="2">
    <source>
        <dbReference type="ARBA" id="ARBA00016973"/>
    </source>
</evidence>
<comment type="similarity">
    <text evidence="7">Belongs to the class V-like SAM-binding methyltransferase superfamily. Histone-lysine methyltransferase family. SETD6 subfamily.</text>
</comment>
<dbReference type="PROSITE" id="PS50280">
    <property type="entry name" value="SET"/>
    <property type="match status" value="1"/>
</dbReference>
<dbReference type="GO" id="GO:0005634">
    <property type="term" value="C:nucleus"/>
    <property type="evidence" value="ECO:0007669"/>
    <property type="project" value="UniProtKB-SubCell"/>
</dbReference>
<dbReference type="InterPro" id="IPR050600">
    <property type="entry name" value="SETD3_SETD6_MTase"/>
</dbReference>
<evidence type="ECO:0000256" key="7">
    <source>
        <dbReference type="PIRNR" id="PIRNR011771"/>
    </source>
</evidence>
<evidence type="ECO:0000256" key="1">
    <source>
        <dbReference type="ARBA" id="ARBA00004123"/>
    </source>
</evidence>
<accession>A0AAV2ZXJ1</accession>
<dbReference type="Gene3D" id="3.90.1420.10">
    <property type="entry name" value="Rubisco LSMT, substrate-binding domain"/>
    <property type="match status" value="1"/>
</dbReference>
<feature type="domain" description="SET" evidence="9">
    <location>
        <begin position="39"/>
        <end position="265"/>
    </location>
</feature>
<dbReference type="InterPro" id="IPR015353">
    <property type="entry name" value="Rubisco_LSMT_subst-bd"/>
</dbReference>
<dbReference type="FunFam" id="3.90.1410.10:FF:000007">
    <property type="entry name" value="Ribosomal lysine N-methyltransferase 4"/>
    <property type="match status" value="1"/>
</dbReference>
<dbReference type="InterPro" id="IPR001214">
    <property type="entry name" value="SET_dom"/>
</dbReference>
<evidence type="ECO:0000256" key="4">
    <source>
        <dbReference type="ARBA" id="ARBA00022679"/>
    </source>
</evidence>
<dbReference type="FunFam" id="3.90.1420.10:FF:000002">
    <property type="entry name" value="N-lysine methyltransferase SETD6"/>
    <property type="match status" value="1"/>
</dbReference>
<sequence>MSPEGKRRKLQEDEAPSPHNGGPATFLDWCTTAGILLNPKVYVSAEGTAAQYGVMARQDLAAGEVVFTIPRSALLSQHTSRIQNLLEKERRSLESASGWVPLLLALMYEATDGGSPWAPYFGLWPQLVPPDLPMFWSEEERAELLRGTGVLEAVQKDLKNIEEEYKTIVLPFIEKHPEHFSPEAHTLDLYKRLVAFVMAYSFQEPMEDEEEDCGKEGFPPMMVPVADLLNHIARHNAHLEFTPECLRMVTTQPVLAGHELFNTYGQMGNWQLLHMYGFSEPHPDNINDSVEIPMDVLREAALQGAESEEEKAWLQDRWSFLCRMGIAGEGGAFVFGCEEVLTDEELRTCLKLLCMSAEEFAEYKENDGWEEDEEDDEEALTYQKVPRLPLAWRRLLHSTAEMAMKLYASALCSDRRILDDPAKMARLSSRQKYSLHVRYGQKRILQQLMESTANQN</sequence>
<dbReference type="InterPro" id="IPR044430">
    <property type="entry name" value="SETD6_SET"/>
</dbReference>
<evidence type="ECO:0000256" key="6">
    <source>
        <dbReference type="ARBA" id="ARBA00023242"/>
    </source>
</evidence>
<keyword evidence="3 7" id="KW-0489">Methyltransferase</keyword>
<evidence type="ECO:0000256" key="8">
    <source>
        <dbReference type="SAM" id="MobiDB-lite"/>
    </source>
</evidence>
<name>A0AAV2ZXJ1_PYXAD</name>
<evidence type="ECO:0000313" key="11">
    <source>
        <dbReference type="Proteomes" id="UP001181693"/>
    </source>
</evidence>
<dbReference type="Proteomes" id="UP001181693">
    <property type="component" value="Unassembled WGS sequence"/>
</dbReference>
<dbReference type="PIRSF" id="PIRSF011771">
    <property type="entry name" value="RMS1_SET"/>
    <property type="match status" value="1"/>
</dbReference>
<keyword evidence="4 7" id="KW-0808">Transferase</keyword>